<dbReference type="EMBL" id="AKCT01000069">
    <property type="protein sequence ID" value="EKV17334.1"/>
    <property type="molecule type" value="Genomic_DNA"/>
</dbReference>
<evidence type="ECO:0000313" key="1">
    <source>
        <dbReference type="EMBL" id="EKV17334.1"/>
    </source>
</evidence>
<protein>
    <submittedName>
        <fullName evidence="1">Alpha-ketoglutarate-dependent 2,4-dichlorophenoxyacetate dioxygenase, putative</fullName>
    </submittedName>
</protein>
<gene>
    <name evidence="1" type="ORF">PDIG_15750</name>
</gene>
<comment type="caution">
    <text evidence="1">The sequence shown here is derived from an EMBL/GenBank/DDBJ whole genome shotgun (WGS) entry which is preliminary data.</text>
</comment>
<accession>K9G7H5</accession>
<keyword evidence="1" id="KW-0223">Dioxygenase</keyword>
<proteinExistence type="predicted"/>
<dbReference type="AlphaFoldDB" id="K9G7H5"/>
<organism evidence="1 2">
    <name type="scientific">Penicillium digitatum (strain PHI26 / CECT 20796)</name>
    <name type="common">Green mold</name>
    <dbReference type="NCBI Taxonomy" id="1170229"/>
    <lineage>
        <taxon>Eukaryota</taxon>
        <taxon>Fungi</taxon>
        <taxon>Dikarya</taxon>
        <taxon>Ascomycota</taxon>
        <taxon>Pezizomycotina</taxon>
        <taxon>Eurotiomycetes</taxon>
        <taxon>Eurotiomycetidae</taxon>
        <taxon>Eurotiales</taxon>
        <taxon>Aspergillaceae</taxon>
        <taxon>Penicillium</taxon>
    </lineage>
</organism>
<reference evidence="2" key="1">
    <citation type="journal article" date="2012" name="BMC Genomics">
        <title>Genome sequence of the necrotrophic fungus Penicillium digitatum, the main postharvest pathogen of citrus.</title>
        <authorList>
            <person name="Marcet-Houben M."/>
            <person name="Ballester A.-R."/>
            <person name="de la Fuente B."/>
            <person name="Harries E."/>
            <person name="Marcos J.F."/>
            <person name="Gonzalez-Candelas L."/>
            <person name="Gabaldon T."/>
        </authorList>
    </citation>
    <scope>NUCLEOTIDE SEQUENCE [LARGE SCALE GENOMIC DNA]</scope>
    <source>
        <strain evidence="2">PHI26 / CECT 20796</strain>
    </source>
</reference>
<dbReference type="Proteomes" id="UP000009882">
    <property type="component" value="Unassembled WGS sequence"/>
</dbReference>
<dbReference type="OrthoDB" id="5818554at2759"/>
<dbReference type="GO" id="GO:0051213">
    <property type="term" value="F:dioxygenase activity"/>
    <property type="evidence" value="ECO:0007669"/>
    <property type="project" value="UniProtKB-KW"/>
</dbReference>
<evidence type="ECO:0000313" key="2">
    <source>
        <dbReference type="Proteomes" id="UP000009882"/>
    </source>
</evidence>
<keyword evidence="2" id="KW-1185">Reference proteome</keyword>
<dbReference type="HOGENOM" id="CLU_3160151_0_0_1"/>
<keyword evidence="1" id="KW-0560">Oxidoreductase</keyword>
<dbReference type="InParanoid" id="K9G7H5"/>
<name>K9G7H5_PEND2</name>
<sequence>MVAFPKLISSSLWHSRKLISLAMFGPLLPPETAAKPPAYHCLVQTAPD</sequence>